<keyword evidence="1" id="KW-0812">Transmembrane</keyword>
<feature type="transmembrane region" description="Helical" evidence="1">
    <location>
        <begin position="57"/>
        <end position="77"/>
    </location>
</feature>
<protein>
    <submittedName>
        <fullName evidence="2">Uncharacterized membrane protein YhaH (DUF805 family)</fullName>
    </submittedName>
</protein>
<evidence type="ECO:0000313" key="3">
    <source>
        <dbReference type="Proteomes" id="UP001262754"/>
    </source>
</evidence>
<feature type="transmembrane region" description="Helical" evidence="1">
    <location>
        <begin position="23"/>
        <end position="45"/>
    </location>
</feature>
<dbReference type="PANTHER" id="PTHR34980:SF2">
    <property type="entry name" value="INNER MEMBRANE PROTEIN YHAH-RELATED"/>
    <property type="match status" value="1"/>
</dbReference>
<feature type="transmembrane region" description="Helical" evidence="1">
    <location>
        <begin position="89"/>
        <end position="111"/>
    </location>
</feature>
<evidence type="ECO:0000313" key="2">
    <source>
        <dbReference type="EMBL" id="MDR6529391.1"/>
    </source>
</evidence>
<dbReference type="RefSeq" id="WP_310028166.1">
    <property type="nucleotide sequence ID" value="NZ_JAVDRL010000001.1"/>
</dbReference>
<dbReference type="PANTHER" id="PTHR34980">
    <property type="entry name" value="INNER MEMBRANE PROTEIN-RELATED-RELATED"/>
    <property type="match status" value="1"/>
</dbReference>
<dbReference type="InterPro" id="IPR008523">
    <property type="entry name" value="DUF805"/>
</dbReference>
<sequence>MSLMFQPLKKYADFSGRARRSEYWLFTLFIILVEIAYFILVSAIGGGTSGNMNPIGMVLSGLYFLFVLGILIPSLAVSFRRLHDTDRSAWWLLIALLPFVGGLVLLVFTVLPGTNGPNKFGPDPKSSSTGDTAAVFS</sequence>
<comment type="caution">
    <text evidence="2">The sequence shown here is derived from an EMBL/GenBank/DDBJ whole genome shotgun (WGS) entry which is preliminary data.</text>
</comment>
<reference evidence="2 3" key="1">
    <citation type="submission" date="2023-07" db="EMBL/GenBank/DDBJ databases">
        <title>Sorghum-associated microbial communities from plants grown in Nebraska, USA.</title>
        <authorList>
            <person name="Schachtman D."/>
        </authorList>
    </citation>
    <scope>NUCLEOTIDE SEQUENCE [LARGE SCALE GENOMIC DNA]</scope>
    <source>
        <strain evidence="2 3">DS2154</strain>
    </source>
</reference>
<dbReference type="EMBL" id="JAVDRL010000001">
    <property type="protein sequence ID" value="MDR6529391.1"/>
    <property type="molecule type" value="Genomic_DNA"/>
</dbReference>
<evidence type="ECO:0000256" key="1">
    <source>
        <dbReference type="SAM" id="Phobius"/>
    </source>
</evidence>
<gene>
    <name evidence="2" type="ORF">J2800_000106</name>
</gene>
<organism evidence="2 3">
    <name type="scientific">Caulobacter rhizosphaerae</name>
    <dbReference type="NCBI Taxonomy" id="2010972"/>
    <lineage>
        <taxon>Bacteria</taxon>
        <taxon>Pseudomonadati</taxon>
        <taxon>Pseudomonadota</taxon>
        <taxon>Alphaproteobacteria</taxon>
        <taxon>Caulobacterales</taxon>
        <taxon>Caulobacteraceae</taxon>
        <taxon>Caulobacter</taxon>
    </lineage>
</organism>
<dbReference type="Pfam" id="PF05656">
    <property type="entry name" value="DUF805"/>
    <property type="match status" value="1"/>
</dbReference>
<keyword evidence="1" id="KW-0472">Membrane</keyword>
<keyword evidence="1" id="KW-1133">Transmembrane helix</keyword>
<accession>A0ABU1MU43</accession>
<dbReference type="Proteomes" id="UP001262754">
    <property type="component" value="Unassembled WGS sequence"/>
</dbReference>
<proteinExistence type="predicted"/>
<keyword evidence="3" id="KW-1185">Reference proteome</keyword>
<name>A0ABU1MU43_9CAUL</name>